<dbReference type="RefSeq" id="WP_009129834.1">
    <property type="nucleotide sequence ID" value="NZ_JH992941.1"/>
</dbReference>
<evidence type="ECO:0000313" key="2">
    <source>
        <dbReference type="EMBL" id="EKU90856.1"/>
    </source>
</evidence>
<dbReference type="Proteomes" id="UP000009872">
    <property type="component" value="Unassembled WGS sequence"/>
</dbReference>
<feature type="signal peptide" evidence="1">
    <location>
        <begin position="1"/>
        <end position="20"/>
    </location>
</feature>
<proteinExistence type="predicted"/>
<evidence type="ECO:0000313" key="3">
    <source>
        <dbReference type="Proteomes" id="UP000009872"/>
    </source>
</evidence>
<protein>
    <submittedName>
        <fullName evidence="2">Uncharacterized protein</fullName>
    </submittedName>
</protein>
<dbReference type="HOGENOM" id="CLU_2822178_0_0_10"/>
<keyword evidence="1" id="KW-0732">Signal</keyword>
<accession>K9E525</accession>
<reference evidence="2 3" key="1">
    <citation type="submission" date="2012-09" db="EMBL/GenBank/DDBJ databases">
        <title>The Genome Sequence of Bacteroides oleiciplenus YIT 12058.</title>
        <authorList>
            <consortium name="The Broad Institute Genome Sequencing Platform"/>
            <person name="Earl A."/>
            <person name="Ward D."/>
            <person name="Feldgarden M."/>
            <person name="Gevers D."/>
            <person name="Morotomi M."/>
            <person name="Walker B."/>
            <person name="Young S.K."/>
            <person name="Zeng Q."/>
            <person name="Gargeya S."/>
            <person name="Fitzgerald M."/>
            <person name="Haas B."/>
            <person name="Abouelleil A."/>
            <person name="Alvarado L."/>
            <person name="Arachchi H.M."/>
            <person name="Berlin A.M."/>
            <person name="Chapman S.B."/>
            <person name="Goldberg J."/>
            <person name="Griggs A."/>
            <person name="Gujja S."/>
            <person name="Hansen M."/>
            <person name="Howarth C."/>
            <person name="Imamovic A."/>
            <person name="Larimer J."/>
            <person name="McCowen C."/>
            <person name="Montmayeur A."/>
            <person name="Murphy C."/>
            <person name="Neiman D."/>
            <person name="Pearson M."/>
            <person name="Priest M."/>
            <person name="Roberts A."/>
            <person name="Saif S."/>
            <person name="Shea T."/>
            <person name="Sisk P."/>
            <person name="Sykes S."/>
            <person name="Wortman J."/>
            <person name="Nusbaum C."/>
            <person name="Birren B."/>
        </authorList>
    </citation>
    <scope>NUCLEOTIDE SEQUENCE [LARGE SCALE GENOMIC DNA]</scope>
    <source>
        <strain evidence="2 3">YIT 12058</strain>
    </source>
</reference>
<dbReference type="PROSITE" id="PS51257">
    <property type="entry name" value="PROKAR_LIPOPROTEIN"/>
    <property type="match status" value="1"/>
</dbReference>
<name>K9E525_9BACE</name>
<organism evidence="2 3">
    <name type="scientific">Bacteroides oleiciplenus YIT 12058</name>
    <dbReference type="NCBI Taxonomy" id="742727"/>
    <lineage>
        <taxon>Bacteria</taxon>
        <taxon>Pseudomonadati</taxon>
        <taxon>Bacteroidota</taxon>
        <taxon>Bacteroidia</taxon>
        <taxon>Bacteroidales</taxon>
        <taxon>Bacteroidaceae</taxon>
        <taxon>Bacteroides</taxon>
    </lineage>
</organism>
<dbReference type="PATRIC" id="fig|742727.4.peg.2309"/>
<dbReference type="AlphaFoldDB" id="K9E525"/>
<comment type="caution">
    <text evidence="2">The sequence shown here is derived from an EMBL/GenBank/DDBJ whole genome shotgun (WGS) entry which is preliminary data.</text>
</comment>
<sequence length="66" mass="7716">MKKLCLWLICTMLFVMTGCANTKRKVEVNKETDTFTNPFIFADVPDVDVIRINSDYFCYAKQCERP</sequence>
<dbReference type="STRING" id="742727.HMPREF9447_02274"/>
<gene>
    <name evidence="2" type="ORF">HMPREF9447_02274</name>
</gene>
<keyword evidence="3" id="KW-1185">Reference proteome</keyword>
<evidence type="ECO:0000256" key="1">
    <source>
        <dbReference type="SAM" id="SignalP"/>
    </source>
</evidence>
<dbReference type="EMBL" id="ADLF01000009">
    <property type="protein sequence ID" value="EKU90856.1"/>
    <property type="molecule type" value="Genomic_DNA"/>
</dbReference>
<feature type="chain" id="PRO_5003926801" evidence="1">
    <location>
        <begin position="21"/>
        <end position="66"/>
    </location>
</feature>